<dbReference type="GO" id="GO:0004673">
    <property type="term" value="F:protein histidine kinase activity"/>
    <property type="evidence" value="ECO:0007669"/>
    <property type="project" value="UniProtKB-EC"/>
</dbReference>
<evidence type="ECO:0000259" key="8">
    <source>
        <dbReference type="SMART" id="SM00065"/>
    </source>
</evidence>
<keyword evidence="3" id="KW-0597">Phosphoprotein</keyword>
<dbReference type="Gene3D" id="3.30.450.40">
    <property type="match status" value="2"/>
</dbReference>
<keyword evidence="5" id="KW-0547">Nucleotide-binding</keyword>
<dbReference type="STRING" id="258594.RPA4009"/>
<keyword evidence="7" id="KW-0067">ATP-binding</keyword>
<dbReference type="SMART" id="SM00911">
    <property type="entry name" value="HWE_HK"/>
    <property type="match status" value="1"/>
</dbReference>
<dbReference type="InterPro" id="IPR035965">
    <property type="entry name" value="PAS-like_dom_sf"/>
</dbReference>
<dbReference type="Gene3D" id="3.30.565.10">
    <property type="entry name" value="Histidine kinase-like ATPase, C-terminal domain"/>
    <property type="match status" value="1"/>
</dbReference>
<reference evidence="11" key="1">
    <citation type="submission" date="2003-07" db="EMBL/GenBank/DDBJ databases">
        <authorList>
            <consortium name="Rhodopseudomonas genome consortium"/>
            <person name="Larimer F."/>
            <person name="Harwood C."/>
        </authorList>
    </citation>
    <scope>NUCLEOTIDE SEQUENCE</scope>
    <source>
        <strain evidence="11">CGA009</strain>
    </source>
</reference>
<evidence type="ECO:0000259" key="9">
    <source>
        <dbReference type="SMART" id="SM00911"/>
    </source>
</evidence>
<gene>
    <name evidence="10" type="ordered locus">RPA4009</name>
    <name evidence="11" type="ORF">TX73_020770</name>
</gene>
<dbReference type="HOGENOM" id="CLU_017535_0_0_5"/>
<evidence type="ECO:0000256" key="4">
    <source>
        <dbReference type="ARBA" id="ARBA00022679"/>
    </source>
</evidence>
<dbReference type="InterPro" id="IPR036890">
    <property type="entry name" value="HATPase_C_sf"/>
</dbReference>
<dbReference type="Pfam" id="PF01590">
    <property type="entry name" value="GAF"/>
    <property type="match status" value="1"/>
</dbReference>
<evidence type="ECO:0000256" key="2">
    <source>
        <dbReference type="ARBA" id="ARBA00012438"/>
    </source>
</evidence>
<evidence type="ECO:0000313" key="12">
    <source>
        <dbReference type="Proteomes" id="UP000001426"/>
    </source>
</evidence>
<dbReference type="eggNOG" id="COG2203">
    <property type="taxonomic scope" value="Bacteria"/>
</dbReference>
<dbReference type="Proteomes" id="UP000001426">
    <property type="component" value="Chromosome"/>
</dbReference>
<dbReference type="eggNOG" id="COG3920">
    <property type="taxonomic scope" value="Bacteria"/>
</dbReference>
<dbReference type="RefSeq" id="WP_011159544.1">
    <property type="nucleotide sequence ID" value="NZ_CP116810.1"/>
</dbReference>
<reference evidence="10 12" key="2">
    <citation type="journal article" date="2004" name="Nat. Biotechnol.">
        <title>Complete genome sequence of the metabolically versatile photosynthetic bacterium Rhodopseudomonas palustris.</title>
        <authorList>
            <person name="Larimer F.W."/>
            <person name="Chain P."/>
            <person name="Hauser L."/>
            <person name="Lamerdin J."/>
            <person name="Malfatti S."/>
            <person name="Do L."/>
            <person name="Land M.L."/>
            <person name="Pelletier D.A."/>
            <person name="Beatty J.T."/>
            <person name="Lang A.S."/>
            <person name="Tabita F.R."/>
            <person name="Gibson J.L."/>
            <person name="Hanson T.E."/>
            <person name="Bobst C."/>
            <person name="Torres J.L."/>
            <person name="Peres C."/>
            <person name="Harrison F.H."/>
            <person name="Gibson J."/>
            <person name="Harwood C.S."/>
        </authorList>
    </citation>
    <scope>NUCLEOTIDE SEQUENCE [LARGE SCALE GENOMIC DNA]</scope>
    <source>
        <strain evidence="12">ATCC BAA-98 / CGA009</strain>
        <strain evidence="10">CGA009</strain>
    </source>
</reference>
<dbReference type="PANTHER" id="PTHR43102">
    <property type="entry name" value="SLR1143 PROTEIN"/>
    <property type="match status" value="1"/>
</dbReference>
<reference evidence="11" key="3">
    <citation type="submission" date="2022-12" db="EMBL/GenBank/DDBJ databases">
        <title>Complete genome sequence of Rhodopseudomonas palustris CGA0092 and corrections to the R. palustris CGA009 genome sequence.</title>
        <authorList>
            <person name="Mazny B.R."/>
            <person name="Sheff O.F."/>
            <person name="LaSarre B."/>
            <person name="McKinlay A."/>
            <person name="McKinlay J.B."/>
        </authorList>
    </citation>
    <scope>NUCLEOTIDE SEQUENCE</scope>
    <source>
        <strain evidence="11">CGA009</strain>
    </source>
</reference>
<dbReference type="InterPro" id="IPR029016">
    <property type="entry name" value="GAF-like_dom_sf"/>
</dbReference>
<sequence length="682" mass="74149">MSEAGAERPSPPRWDEQERLSALERYGILDTPREPDFDDIVQLAADTFGAPIAAVNLIASGRQWFKAEIGLGARELPLDVSICAHAIVQSGTMVVPDTRLDARFVDNPLVTAAGGLRFYAGALLKTPEGLPLGTVCVLDREPRPAGISDLQRRTLEVLARLVMTQLEMRRVIALQDAHARQLEAEMRERKHAEAARRSSDDRYRALFDSIDTGFCIIEVAFGADGVASDYQFIETNSAFMQQTGLADVEGKWMRQLAPGHEQYWFDTYGEVARSGIPIRFKKPAKALDDRWFDVHAFRIGDPGDRLVAVLFNDITARRRGELRRDALLKMGDQLRSLTTIQDMTGIASEIVGRALGAVRAGFGRVDPGEESVIIENDWSAAGYASLAGWHSLSDHPSFETANATKQPVVVADVAAAPPDNLSSQAKDDPGIGSLAVIPIENHDGSTALFFVHVAEPRDWSDDDLAFLRNVGDRLAAGVGRLDAEALQHTLNLELSHRMKNTLAMVMAIARQTLRSIPDQAPVEAFNARLQALSTAHMALLQQHWTAAKINEVVKGVVGAVEGLDRFTISGPAVSLGARATLSSSLLLHELATNALKYGALSAPTGRVTISWKVADEQLIIEWRETGGPAITPPTHKGFGSRLIQLGLIGTGGVELRYLASGFEADFSAPLSQVQERNAGENR</sequence>
<dbReference type="Pfam" id="PF13185">
    <property type="entry name" value="GAF_2"/>
    <property type="match status" value="1"/>
</dbReference>
<dbReference type="EMBL" id="BX572605">
    <property type="protein sequence ID" value="CAE29450.1"/>
    <property type="molecule type" value="Genomic_DNA"/>
</dbReference>
<dbReference type="GO" id="GO:0005524">
    <property type="term" value="F:ATP binding"/>
    <property type="evidence" value="ECO:0007669"/>
    <property type="project" value="UniProtKB-KW"/>
</dbReference>
<dbReference type="eggNOG" id="COG2202">
    <property type="taxonomic scope" value="Bacteria"/>
</dbReference>
<dbReference type="Gene3D" id="3.30.450.20">
    <property type="entry name" value="PAS domain"/>
    <property type="match status" value="1"/>
</dbReference>
<comment type="catalytic activity">
    <reaction evidence="1">
        <text>ATP + protein L-histidine = ADP + protein N-phospho-L-histidine.</text>
        <dbReference type="EC" id="2.7.13.3"/>
    </reaction>
</comment>
<evidence type="ECO:0000256" key="5">
    <source>
        <dbReference type="ARBA" id="ARBA00022741"/>
    </source>
</evidence>
<dbReference type="InterPro" id="IPR003018">
    <property type="entry name" value="GAF"/>
</dbReference>
<evidence type="ECO:0000256" key="7">
    <source>
        <dbReference type="ARBA" id="ARBA00022840"/>
    </source>
</evidence>
<dbReference type="EMBL" id="CP116810">
    <property type="protein sequence ID" value="WCL94194.1"/>
    <property type="molecule type" value="Genomic_DNA"/>
</dbReference>
<dbReference type="SUPFAM" id="SSF55781">
    <property type="entry name" value="GAF domain-like"/>
    <property type="match status" value="2"/>
</dbReference>
<dbReference type="Pfam" id="PF07536">
    <property type="entry name" value="HWE_HK"/>
    <property type="match status" value="1"/>
</dbReference>
<protein>
    <recommendedName>
        <fullName evidence="2">histidine kinase</fullName>
        <ecNumber evidence="2">2.7.13.3</ecNumber>
    </recommendedName>
</protein>
<keyword evidence="4" id="KW-0808">Transferase</keyword>
<feature type="domain" description="Signal transduction histidine kinase HWE region" evidence="9">
    <location>
        <begin position="493"/>
        <end position="572"/>
    </location>
</feature>
<feature type="domain" description="GAF" evidence="8">
    <location>
        <begin position="32"/>
        <end position="176"/>
    </location>
</feature>
<evidence type="ECO:0000256" key="1">
    <source>
        <dbReference type="ARBA" id="ARBA00000085"/>
    </source>
</evidence>
<dbReference type="KEGG" id="rpa:TX73_020770"/>
<keyword evidence="12" id="KW-1185">Reference proteome</keyword>
<proteinExistence type="predicted"/>
<accession>Q6N2P1</accession>
<dbReference type="PANTHER" id="PTHR43102:SF2">
    <property type="entry name" value="GAF DOMAIN-CONTAINING PROTEIN"/>
    <property type="match status" value="1"/>
</dbReference>
<dbReference type="EC" id="2.7.13.3" evidence="2"/>
<feature type="domain" description="GAF" evidence="8">
    <location>
        <begin position="339"/>
        <end position="488"/>
    </location>
</feature>
<dbReference type="SUPFAM" id="SSF55785">
    <property type="entry name" value="PYP-like sensor domain (PAS domain)"/>
    <property type="match status" value="1"/>
</dbReference>
<name>Q6N2P1_RHOPA</name>
<dbReference type="GeneID" id="66895126"/>
<dbReference type="AlphaFoldDB" id="Q6N2P1"/>
<organism evidence="10">
    <name type="scientific">Rhodopseudomonas palustris (strain ATCC BAA-98 / CGA009)</name>
    <dbReference type="NCBI Taxonomy" id="258594"/>
    <lineage>
        <taxon>Bacteria</taxon>
        <taxon>Pseudomonadati</taxon>
        <taxon>Pseudomonadota</taxon>
        <taxon>Alphaproteobacteria</taxon>
        <taxon>Hyphomicrobiales</taxon>
        <taxon>Nitrobacteraceae</taxon>
        <taxon>Rhodopseudomonas</taxon>
    </lineage>
</organism>
<evidence type="ECO:0000256" key="6">
    <source>
        <dbReference type="ARBA" id="ARBA00022777"/>
    </source>
</evidence>
<evidence type="ECO:0000313" key="10">
    <source>
        <dbReference type="EMBL" id="CAE29450.1"/>
    </source>
</evidence>
<dbReference type="InterPro" id="IPR011102">
    <property type="entry name" value="Sig_transdc_His_kinase_HWE"/>
</dbReference>
<dbReference type="SMART" id="SM00065">
    <property type="entry name" value="GAF"/>
    <property type="match status" value="2"/>
</dbReference>
<evidence type="ECO:0000313" key="11">
    <source>
        <dbReference type="EMBL" id="WCL94194.1"/>
    </source>
</evidence>
<keyword evidence="6 10" id="KW-0418">Kinase</keyword>
<evidence type="ECO:0000256" key="3">
    <source>
        <dbReference type="ARBA" id="ARBA00022553"/>
    </source>
</evidence>